<evidence type="ECO:0000313" key="2">
    <source>
        <dbReference type="Proteomes" id="UP001500620"/>
    </source>
</evidence>
<comment type="caution">
    <text evidence="1">The sequence shown here is derived from an EMBL/GenBank/DDBJ whole genome shotgun (WGS) entry which is preliminary data.</text>
</comment>
<organism evidence="1 2">
    <name type="scientific">Dactylosporangium darangshiense</name>
    <dbReference type="NCBI Taxonomy" id="579108"/>
    <lineage>
        <taxon>Bacteria</taxon>
        <taxon>Bacillati</taxon>
        <taxon>Actinomycetota</taxon>
        <taxon>Actinomycetes</taxon>
        <taxon>Micromonosporales</taxon>
        <taxon>Micromonosporaceae</taxon>
        <taxon>Dactylosporangium</taxon>
    </lineage>
</organism>
<gene>
    <name evidence="1" type="ORF">GCM10022255_103050</name>
</gene>
<keyword evidence="2" id="KW-1185">Reference proteome</keyword>
<accession>A0ABP8DSY7</accession>
<sequence>MKPLPRQFRPQHRRSGLAVKTGAVSAAVVSAALLATGSTGSTGSPVDHTPVAAVAPAFAYDALMLLPTTGTAAISPAEGVTPAAPAVPVAPPPPQPPRPVAGLNQTQMNNAAAIVRQGRAQGLPPKALVVAVATAMQESDLYNVASPAVPSSLKLPHDGVSQDHDSVGLFQQRASQGWGTVAELMNPAHSAMLFYNALVRVKGWQGMSVTGAAQAVQRSAYPSAYQKHADRAAQVVAAIA</sequence>
<name>A0ABP8DSY7_9ACTN</name>
<evidence type="ECO:0000313" key="1">
    <source>
        <dbReference type="EMBL" id="GAA4262947.1"/>
    </source>
</evidence>
<protein>
    <submittedName>
        <fullName evidence="1">Uncharacterized protein</fullName>
    </submittedName>
</protein>
<reference evidence="2" key="1">
    <citation type="journal article" date="2019" name="Int. J. Syst. Evol. Microbiol.">
        <title>The Global Catalogue of Microorganisms (GCM) 10K type strain sequencing project: providing services to taxonomists for standard genome sequencing and annotation.</title>
        <authorList>
            <consortium name="The Broad Institute Genomics Platform"/>
            <consortium name="The Broad Institute Genome Sequencing Center for Infectious Disease"/>
            <person name="Wu L."/>
            <person name="Ma J."/>
        </authorList>
    </citation>
    <scope>NUCLEOTIDE SEQUENCE [LARGE SCALE GENOMIC DNA]</scope>
    <source>
        <strain evidence="2">JCM 17441</strain>
    </source>
</reference>
<dbReference type="EMBL" id="BAABAT010000058">
    <property type="protein sequence ID" value="GAA4262947.1"/>
    <property type="molecule type" value="Genomic_DNA"/>
</dbReference>
<dbReference type="RefSeq" id="WP_345141186.1">
    <property type="nucleotide sequence ID" value="NZ_BAABAT010000058.1"/>
</dbReference>
<dbReference type="Proteomes" id="UP001500620">
    <property type="component" value="Unassembled WGS sequence"/>
</dbReference>
<proteinExistence type="predicted"/>